<evidence type="ECO:0000313" key="2">
    <source>
        <dbReference type="EMBL" id="MXP44903.1"/>
    </source>
</evidence>
<accession>A0A845AZI3</accession>
<dbReference type="Proteomes" id="UP000431922">
    <property type="component" value="Unassembled WGS sequence"/>
</dbReference>
<keyword evidence="3" id="KW-1185">Reference proteome</keyword>
<keyword evidence="1" id="KW-0472">Membrane</keyword>
<reference evidence="2 3" key="1">
    <citation type="submission" date="2019-12" db="EMBL/GenBank/DDBJ databases">
        <title>Genomic-based taxomic classification of the family Erythrobacteraceae.</title>
        <authorList>
            <person name="Xu L."/>
        </authorList>
    </citation>
    <scope>NUCLEOTIDE SEQUENCE [LARGE SCALE GENOMIC DNA]</scope>
    <source>
        <strain evidence="2 3">KCTC 42453</strain>
    </source>
</reference>
<dbReference type="RefSeq" id="WP_160756437.1">
    <property type="nucleotide sequence ID" value="NZ_WTYL01000002.1"/>
</dbReference>
<protein>
    <submittedName>
        <fullName evidence="2">DUF3623 family protein</fullName>
    </submittedName>
</protein>
<sequence>MVGFADLGLPFAVVIALWFVSTGLVAMLNHRFRQSFGRALVIAGVCAIGGLTLVAFTSNITSIWAVYASFVGGLMIWSWHEISFLTGAVAGSHREPCPANAQGWERFSAATMALIHHEVALAMTAGLLLSLAAFTGNPTAAYTFALLLIFRLSSKLNIYWGVPNMSDELLPVHLAYLKSYFGPKRLRPVLPLSIAAIGGLAVYFGLQAANAQTAPAAVQGALLCCLCSLAALEHIFLAIPFRDSALWQWALDGRMDQTDK</sequence>
<feature type="transmembrane region" description="Helical" evidence="1">
    <location>
        <begin position="218"/>
        <end position="239"/>
    </location>
</feature>
<dbReference type="Pfam" id="PF12291">
    <property type="entry name" value="DUF3623"/>
    <property type="match status" value="1"/>
</dbReference>
<keyword evidence="1" id="KW-0812">Transmembrane</keyword>
<gene>
    <name evidence="2" type="ORF">GRI65_10585</name>
</gene>
<name>A0A845AZI3_9SPHN</name>
<feature type="transmembrane region" description="Helical" evidence="1">
    <location>
        <begin position="127"/>
        <end position="150"/>
    </location>
</feature>
<dbReference type="AlphaFoldDB" id="A0A845AZI3"/>
<feature type="transmembrane region" description="Helical" evidence="1">
    <location>
        <begin position="7"/>
        <end position="28"/>
    </location>
</feature>
<feature type="transmembrane region" description="Helical" evidence="1">
    <location>
        <begin position="40"/>
        <end position="67"/>
    </location>
</feature>
<dbReference type="EMBL" id="WTYL01000002">
    <property type="protein sequence ID" value="MXP44903.1"/>
    <property type="molecule type" value="Genomic_DNA"/>
</dbReference>
<evidence type="ECO:0000256" key="1">
    <source>
        <dbReference type="SAM" id="Phobius"/>
    </source>
</evidence>
<dbReference type="OrthoDB" id="152369at2"/>
<dbReference type="InterPro" id="IPR017496">
    <property type="entry name" value="Photo_alph_chp2"/>
</dbReference>
<evidence type="ECO:0000313" key="3">
    <source>
        <dbReference type="Proteomes" id="UP000431922"/>
    </source>
</evidence>
<feature type="transmembrane region" description="Helical" evidence="1">
    <location>
        <begin position="188"/>
        <end position="206"/>
    </location>
</feature>
<comment type="caution">
    <text evidence="2">The sequence shown here is derived from an EMBL/GenBank/DDBJ whole genome shotgun (WGS) entry which is preliminary data.</text>
</comment>
<dbReference type="NCBIfam" id="TIGR03055">
    <property type="entry name" value="photo_alph_chp2"/>
    <property type="match status" value="1"/>
</dbReference>
<keyword evidence="1" id="KW-1133">Transmembrane helix</keyword>
<proteinExistence type="predicted"/>
<organism evidence="2 3">
    <name type="scientific">Allopontixanthobacter sediminis</name>
    <dbReference type="NCBI Taxonomy" id="1689985"/>
    <lineage>
        <taxon>Bacteria</taxon>
        <taxon>Pseudomonadati</taxon>
        <taxon>Pseudomonadota</taxon>
        <taxon>Alphaproteobacteria</taxon>
        <taxon>Sphingomonadales</taxon>
        <taxon>Erythrobacteraceae</taxon>
        <taxon>Allopontixanthobacter</taxon>
    </lineage>
</organism>